<dbReference type="RefSeq" id="WP_096349809.1">
    <property type="nucleotide sequence ID" value="NZ_AP017313.1"/>
</dbReference>
<organism evidence="1 2">
    <name type="scientific">Mucilaginibacter gotjawali</name>
    <dbReference type="NCBI Taxonomy" id="1550579"/>
    <lineage>
        <taxon>Bacteria</taxon>
        <taxon>Pseudomonadati</taxon>
        <taxon>Bacteroidota</taxon>
        <taxon>Sphingobacteriia</taxon>
        <taxon>Sphingobacteriales</taxon>
        <taxon>Sphingobacteriaceae</taxon>
        <taxon>Mucilaginibacter</taxon>
    </lineage>
</organism>
<sequence>MSATFDVFTKRTRLFYAGLAITIVSAIVLGLCGIYNVQYETPWEPLFDALIIIASFTSLGFVLLMGTGIVRTYYKDGELVLADDHLVINGVKIKLNEAKAINLKVSMASIKTVGNMLGNRISLTDSNNETYQNRFVVRGYNRYIELENILNQWRANGVAFSIRYHNF</sequence>
<name>A0A120MY38_9SPHI</name>
<evidence type="ECO:0000313" key="2">
    <source>
        <dbReference type="Proteomes" id="UP000218263"/>
    </source>
</evidence>
<gene>
    <name evidence="1" type="ORF">MgSA37_00648</name>
</gene>
<protein>
    <submittedName>
        <fullName evidence="1">Uncharacterized protein</fullName>
    </submittedName>
</protein>
<dbReference type="Proteomes" id="UP000218263">
    <property type="component" value="Chromosome"/>
</dbReference>
<evidence type="ECO:0000313" key="1">
    <source>
        <dbReference type="EMBL" id="BAU52487.1"/>
    </source>
</evidence>
<dbReference type="KEGG" id="mgot:MgSA37_00648"/>
<reference evidence="1 2" key="1">
    <citation type="submission" date="2015-12" db="EMBL/GenBank/DDBJ databases">
        <title>Genome sequence of Mucilaginibacter gotjawali.</title>
        <authorList>
            <person name="Lee J.S."/>
            <person name="Lee K.C."/>
            <person name="Kim K.K."/>
            <person name="Lee B.W."/>
        </authorList>
    </citation>
    <scope>NUCLEOTIDE SEQUENCE [LARGE SCALE GENOMIC DNA]</scope>
    <source>
        <strain evidence="1 2">SA3-7</strain>
    </source>
</reference>
<proteinExistence type="predicted"/>
<accession>A0A120MY38</accession>
<keyword evidence="2" id="KW-1185">Reference proteome</keyword>
<dbReference type="AlphaFoldDB" id="A0A120MY38"/>
<dbReference type="EMBL" id="AP017313">
    <property type="protein sequence ID" value="BAU52487.1"/>
    <property type="molecule type" value="Genomic_DNA"/>
</dbReference>